<feature type="chain" id="PRO_5024996369" evidence="1">
    <location>
        <begin position="19"/>
        <end position="298"/>
    </location>
</feature>
<sequence>MRILLLCLGLLIGAPLTAQEMTPRAYWPIPLETQVLTVGALYTTGDIVPDPSLPVTGLDSKIATGLLGYLRSMSLFGRSANFILEVPYSNGTSEVEHSELGLVERDYRGLGDIAATVSVNLMGAPAMTKADFSQFRHDPKPVLGASLKVVAPTGEYEDDKVLNVGANRWAAKAELGYIALLAPRWLLELHAGVWLFGDNDDFLGLTKEQNDIYSAQAHLVHRFSPGFWVSVDMTAYKGGRSTLDDVRLDDLQRDSKLGLTAVFPLARGHGLKASWATGSVNDSDESFNIYSISYQRLF</sequence>
<dbReference type="Pfam" id="PF13557">
    <property type="entry name" value="Phenol_MetA_deg"/>
    <property type="match status" value="1"/>
</dbReference>
<name>A0A5P9NLX9_9GAMM</name>
<feature type="signal peptide" evidence="1">
    <location>
        <begin position="1"/>
        <end position="18"/>
    </location>
</feature>
<dbReference type="EMBL" id="CP036422">
    <property type="protein sequence ID" value="QFU76821.1"/>
    <property type="molecule type" value="Genomic_DNA"/>
</dbReference>
<organism evidence="2 3">
    <name type="scientific">Halioglobus maricola</name>
    <dbReference type="NCBI Taxonomy" id="2601894"/>
    <lineage>
        <taxon>Bacteria</taxon>
        <taxon>Pseudomonadati</taxon>
        <taxon>Pseudomonadota</taxon>
        <taxon>Gammaproteobacteria</taxon>
        <taxon>Cellvibrionales</taxon>
        <taxon>Halieaceae</taxon>
        <taxon>Halioglobus</taxon>
    </lineage>
</organism>
<reference evidence="2 3" key="1">
    <citation type="submission" date="2019-02" db="EMBL/GenBank/DDBJ databases">
        <authorList>
            <person name="Li S.-H."/>
        </authorList>
    </citation>
    <scope>NUCLEOTIDE SEQUENCE [LARGE SCALE GENOMIC DNA]</scope>
    <source>
        <strain evidence="2 3">IMCC14385</strain>
    </source>
</reference>
<keyword evidence="1" id="KW-0732">Signal</keyword>
<evidence type="ECO:0000313" key="2">
    <source>
        <dbReference type="EMBL" id="QFU76821.1"/>
    </source>
</evidence>
<dbReference type="OrthoDB" id="191143at2"/>
<dbReference type="AlphaFoldDB" id="A0A5P9NLX9"/>
<proteinExistence type="predicted"/>
<gene>
    <name evidence="2" type="ORF">EY643_14835</name>
</gene>
<evidence type="ECO:0000256" key="1">
    <source>
        <dbReference type="SAM" id="SignalP"/>
    </source>
</evidence>
<dbReference type="KEGG" id="halc:EY643_14835"/>
<dbReference type="InterPro" id="IPR025737">
    <property type="entry name" value="FApF"/>
</dbReference>
<evidence type="ECO:0000313" key="3">
    <source>
        <dbReference type="Proteomes" id="UP000326287"/>
    </source>
</evidence>
<dbReference type="Proteomes" id="UP000326287">
    <property type="component" value="Chromosome"/>
</dbReference>
<dbReference type="RefSeq" id="WP_153239963.1">
    <property type="nucleotide sequence ID" value="NZ_CP036422.1"/>
</dbReference>
<keyword evidence="3" id="KW-1185">Reference proteome</keyword>
<accession>A0A5P9NLX9</accession>
<protein>
    <submittedName>
        <fullName evidence="2">Transporter</fullName>
    </submittedName>
</protein>